<dbReference type="PaxDb" id="190192-MK1258"/>
<dbReference type="Pfam" id="PF00753">
    <property type="entry name" value="Lactamase_B"/>
    <property type="match status" value="1"/>
</dbReference>
<keyword evidence="2" id="KW-0378">Hydrolase</keyword>
<feature type="domain" description="Metallo-beta-lactamase" evidence="1">
    <location>
        <begin position="32"/>
        <end position="179"/>
    </location>
</feature>
<dbReference type="AlphaFoldDB" id="Q8TVY0"/>
<dbReference type="GO" id="GO:0016787">
    <property type="term" value="F:hydrolase activity"/>
    <property type="evidence" value="ECO:0007669"/>
    <property type="project" value="UniProtKB-KW"/>
</dbReference>
<evidence type="ECO:0000313" key="3">
    <source>
        <dbReference type="Proteomes" id="UP000001826"/>
    </source>
</evidence>
<dbReference type="Proteomes" id="UP000001826">
    <property type="component" value="Chromosome"/>
</dbReference>
<dbReference type="EnsemblBacteria" id="AAM02471">
    <property type="protein sequence ID" value="AAM02471"/>
    <property type="gene ID" value="MK1258"/>
</dbReference>
<dbReference type="KEGG" id="mka:MK1258"/>
<name>Q8TVY0_METKA</name>
<sequence length="375" mass="41680">MGIQRLAHNSPYSHHRGVKCSGDGGVLLRPADSWAGVLVDTGSTIVAVDAGPNPWHAEDTDYLLLTHAHLDHVASLDRYSRNGAKVLCPGDVRDDLGLVDSAVGVKKVKSMLYDVIVHPIPVEHTCSAYAYVLDLEECNVLVTGDWHVGPRTIDGEIKPLWKAVREVVGGEGVDVIVSEATRALVDAPELGGNERVFEYALSLHDPRDVLAFLQPTDLEIIDTAFRVASDLGLDVVVDSETDRKLKFLERRGDVEWEYDVADEPLVRSLYLTVSWEKARELAEAGLVEAVVGNWATVHHLRRRVGVKYAYVIPRSGHASRPEITRLITELEPSCLVFRHRSGDATRLERYYSRFVDEVRVWVGRGCRDESLELPP</sequence>
<keyword evidence="3" id="KW-1185">Reference proteome</keyword>
<protein>
    <submittedName>
        <fullName evidence="2">Predicted hydrolase of the metallo-beta-lactamase superfamily fused to a uncharacterized domain</fullName>
    </submittedName>
</protein>
<dbReference type="SMART" id="SM00849">
    <property type="entry name" value="Lactamase_B"/>
    <property type="match status" value="1"/>
</dbReference>
<dbReference type="HOGENOM" id="CLU_830582_0_0_2"/>
<gene>
    <name evidence="2" type="ordered locus">MK1258</name>
</gene>
<dbReference type="InParanoid" id="Q8TVY0"/>
<dbReference type="Gene3D" id="3.60.15.10">
    <property type="entry name" value="Ribonuclease Z/Hydroxyacylglutathione hydrolase-like"/>
    <property type="match status" value="1"/>
</dbReference>
<organism evidence="2 3">
    <name type="scientific">Methanopyrus kandleri (strain AV19 / DSM 6324 / JCM 9639 / NBRC 100938)</name>
    <dbReference type="NCBI Taxonomy" id="190192"/>
    <lineage>
        <taxon>Archaea</taxon>
        <taxon>Methanobacteriati</taxon>
        <taxon>Methanobacteriota</taxon>
        <taxon>Methanomada group</taxon>
        <taxon>Methanopyri</taxon>
        <taxon>Methanopyrales</taxon>
        <taxon>Methanopyraceae</taxon>
        <taxon>Methanopyrus</taxon>
    </lineage>
</organism>
<dbReference type="STRING" id="190192.MK1258"/>
<proteinExistence type="predicted"/>
<dbReference type="InterPro" id="IPR001279">
    <property type="entry name" value="Metallo-B-lactamas"/>
</dbReference>
<accession>Q8TVY0</accession>
<dbReference type="EMBL" id="AE009439">
    <property type="protein sequence ID" value="AAM02471.1"/>
    <property type="molecule type" value="Genomic_DNA"/>
</dbReference>
<dbReference type="InterPro" id="IPR036866">
    <property type="entry name" value="RibonucZ/Hydroxyglut_hydro"/>
</dbReference>
<evidence type="ECO:0000259" key="1">
    <source>
        <dbReference type="SMART" id="SM00849"/>
    </source>
</evidence>
<reference evidence="2 3" key="1">
    <citation type="journal article" date="2002" name="Proc. Natl. Acad. Sci. U.S.A.">
        <title>The complete genome of hyperthermophile Methanopyrus kandleri AV19 and monophyly of archaeal methanogens.</title>
        <authorList>
            <person name="Slesarev A.I."/>
            <person name="Mezhevaya K.V."/>
            <person name="Makarova K.S."/>
            <person name="Polushin N.N."/>
            <person name="Shcherbinina O.V."/>
            <person name="Shakhova V.V."/>
            <person name="Belova G.I."/>
            <person name="Aravind L."/>
            <person name="Natale D.A."/>
            <person name="Rogozin I.B."/>
            <person name="Tatusov R.L."/>
            <person name="Wolf Y.I."/>
            <person name="Stetter K.O."/>
            <person name="Malykh A.G."/>
            <person name="Koonin E.V."/>
            <person name="Kozyavkin S.A."/>
        </authorList>
    </citation>
    <scope>NUCLEOTIDE SEQUENCE [LARGE SCALE GENOMIC DNA]</scope>
    <source>
        <strain evidence="3">AV19 / DSM 6324 / JCM 9639 / NBRC 100938</strain>
    </source>
</reference>
<evidence type="ECO:0000313" key="2">
    <source>
        <dbReference type="EMBL" id="AAM02471.1"/>
    </source>
</evidence>
<dbReference type="SUPFAM" id="SSF56281">
    <property type="entry name" value="Metallo-hydrolase/oxidoreductase"/>
    <property type="match status" value="1"/>
</dbReference>